<protein>
    <submittedName>
        <fullName evidence="1">Uncharacterized protein</fullName>
    </submittedName>
</protein>
<proteinExistence type="predicted"/>
<name>X0Q846_RHOWR</name>
<dbReference type="EMBL" id="BAWF01000035">
    <property type="protein sequence ID" value="GAF46971.1"/>
    <property type="molecule type" value="Genomic_DNA"/>
</dbReference>
<reference evidence="1 2" key="1">
    <citation type="submission" date="2014-02" db="EMBL/GenBank/DDBJ databases">
        <title>Whole genome shotgun sequence of Rhodococcus wratislaviensis NBRC 100605.</title>
        <authorList>
            <person name="Hosoyama A."/>
            <person name="Tsuchikane K."/>
            <person name="Yoshida I."/>
            <person name="Ohji S."/>
            <person name="Ichikawa N."/>
            <person name="Yamazoe A."/>
            <person name="Fujita N."/>
        </authorList>
    </citation>
    <scope>NUCLEOTIDE SEQUENCE [LARGE SCALE GENOMIC DNA]</scope>
    <source>
        <strain evidence="1 2">NBRC 100605</strain>
    </source>
</reference>
<sequence length="128" mass="13689">MEVPCTKAVWAAQTPNTNCPNTIGVEEEFVLTDPITGHPALSNTADVAAAADMGVDLQRELPRAVHRYSPLRTPLPATFPGETVGPVLVEPEHEDYDAFEAQQLNELSISGSRICASQSAVSCANRSQ</sequence>
<evidence type="ECO:0000313" key="2">
    <source>
        <dbReference type="Proteomes" id="UP000019491"/>
    </source>
</evidence>
<organism evidence="1 2">
    <name type="scientific">Rhodococcus wratislaviensis NBRC 100605</name>
    <dbReference type="NCBI Taxonomy" id="1219028"/>
    <lineage>
        <taxon>Bacteria</taxon>
        <taxon>Bacillati</taxon>
        <taxon>Actinomycetota</taxon>
        <taxon>Actinomycetes</taxon>
        <taxon>Mycobacteriales</taxon>
        <taxon>Nocardiaceae</taxon>
        <taxon>Rhodococcus</taxon>
    </lineage>
</organism>
<dbReference type="AlphaFoldDB" id="X0Q846"/>
<evidence type="ECO:0000313" key="1">
    <source>
        <dbReference type="EMBL" id="GAF46971.1"/>
    </source>
</evidence>
<comment type="caution">
    <text evidence="1">The sequence shown here is derived from an EMBL/GenBank/DDBJ whole genome shotgun (WGS) entry which is preliminary data.</text>
</comment>
<gene>
    <name evidence="1" type="ORF">RW1_035_01180</name>
</gene>
<accession>X0Q846</accession>
<keyword evidence="2" id="KW-1185">Reference proteome</keyword>
<dbReference type="Proteomes" id="UP000019491">
    <property type="component" value="Unassembled WGS sequence"/>
</dbReference>